<dbReference type="Pfam" id="PF22752">
    <property type="entry name" value="DUF488-N3i"/>
    <property type="match status" value="1"/>
</dbReference>
<accession>A0ABN0UEI3</accession>
<name>A0ABN0UEI3_9GAMM</name>
<organism evidence="1 2">
    <name type="scientific">Rhodanobacter caeni</name>
    <dbReference type="NCBI Taxonomy" id="657654"/>
    <lineage>
        <taxon>Bacteria</taxon>
        <taxon>Pseudomonadati</taxon>
        <taxon>Pseudomonadota</taxon>
        <taxon>Gammaproteobacteria</taxon>
        <taxon>Lysobacterales</taxon>
        <taxon>Rhodanobacteraceae</taxon>
        <taxon>Rhodanobacter</taxon>
    </lineage>
</organism>
<gene>
    <name evidence="1" type="ORF">GCM10009126_11200</name>
</gene>
<evidence type="ECO:0000313" key="1">
    <source>
        <dbReference type="EMBL" id="GAA0247435.1"/>
    </source>
</evidence>
<comment type="caution">
    <text evidence="1">The sequence shown here is derived from an EMBL/GenBank/DDBJ whole genome shotgun (WGS) entry which is preliminary data.</text>
</comment>
<dbReference type="PANTHER" id="PTHR36849:SF1">
    <property type="entry name" value="CYTOPLASMIC PROTEIN"/>
    <property type="match status" value="1"/>
</dbReference>
<dbReference type="EMBL" id="BAAAFO010000002">
    <property type="protein sequence ID" value="GAA0247435.1"/>
    <property type="molecule type" value="Genomic_DNA"/>
</dbReference>
<dbReference type="RefSeq" id="WP_343881064.1">
    <property type="nucleotide sequence ID" value="NZ_BAAAFO010000002.1"/>
</dbReference>
<dbReference type="Proteomes" id="UP001500657">
    <property type="component" value="Unassembled WGS sequence"/>
</dbReference>
<dbReference type="PANTHER" id="PTHR36849">
    <property type="entry name" value="CYTOPLASMIC PROTEIN-RELATED"/>
    <property type="match status" value="1"/>
</dbReference>
<proteinExistence type="predicted"/>
<sequence length="122" mass="14083">MGIAIKRVYEAPAEGDGYRVLIDRLWPRGLKKEAVAMDVWARELAPSTELRKWFGHDPALWDEFRQRYAAELADSADVWQALAQRSAKEPVTLLYGARDEAHNDAVALKALMEQWLRRHKPR</sequence>
<evidence type="ECO:0000313" key="2">
    <source>
        <dbReference type="Proteomes" id="UP001500657"/>
    </source>
</evidence>
<reference evidence="1 2" key="1">
    <citation type="journal article" date="2019" name="Int. J. Syst. Evol. Microbiol.">
        <title>The Global Catalogue of Microorganisms (GCM) 10K type strain sequencing project: providing services to taxonomists for standard genome sequencing and annotation.</title>
        <authorList>
            <consortium name="The Broad Institute Genomics Platform"/>
            <consortium name="The Broad Institute Genome Sequencing Center for Infectious Disease"/>
            <person name="Wu L."/>
            <person name="Ma J."/>
        </authorList>
    </citation>
    <scope>NUCLEOTIDE SEQUENCE [LARGE SCALE GENOMIC DNA]</scope>
    <source>
        <strain evidence="1 2">JCM 16242</strain>
    </source>
</reference>
<keyword evidence="2" id="KW-1185">Reference proteome</keyword>
<protein>
    <submittedName>
        <fullName evidence="1">DUF488 domain-containing protein</fullName>
    </submittedName>
</protein>
<dbReference type="InterPro" id="IPR052552">
    <property type="entry name" value="YeaO-like"/>
</dbReference>